<dbReference type="InterPro" id="IPR027409">
    <property type="entry name" value="GroEL-like_apical_dom_sf"/>
</dbReference>
<dbReference type="InterPro" id="IPR012717">
    <property type="entry name" value="Chap_CCT_delta"/>
</dbReference>
<dbReference type="PROSITE" id="PS00750">
    <property type="entry name" value="TCP1_1"/>
    <property type="match status" value="1"/>
</dbReference>
<dbReference type="SUPFAM" id="SSF89796">
    <property type="entry name" value="CoA-transferase family III (CaiB/BaiF)"/>
    <property type="match status" value="1"/>
</dbReference>
<dbReference type="PRINTS" id="PR00304">
    <property type="entry name" value="TCOMPLEXTCP1"/>
</dbReference>
<dbReference type="Proteomes" id="UP001178507">
    <property type="component" value="Unassembled WGS sequence"/>
</dbReference>
<evidence type="ECO:0000256" key="3">
    <source>
        <dbReference type="ARBA" id="ARBA00008383"/>
    </source>
</evidence>
<dbReference type="InterPro" id="IPR023606">
    <property type="entry name" value="CoA-Trfase_III_dom_1_sf"/>
</dbReference>
<keyword evidence="7 9" id="KW-0067">ATP-binding</keyword>
<feature type="compositionally biased region" description="Low complexity" evidence="11">
    <location>
        <begin position="1919"/>
        <end position="1934"/>
    </location>
</feature>
<comment type="similarity">
    <text evidence="3">Belongs to the CoA-transferase III family.</text>
</comment>
<organism evidence="12 13">
    <name type="scientific">Effrenium voratum</name>
    <dbReference type="NCBI Taxonomy" id="2562239"/>
    <lineage>
        <taxon>Eukaryota</taxon>
        <taxon>Sar</taxon>
        <taxon>Alveolata</taxon>
        <taxon>Dinophyceae</taxon>
        <taxon>Suessiales</taxon>
        <taxon>Symbiodiniaceae</taxon>
        <taxon>Effrenium</taxon>
    </lineage>
</organism>
<dbReference type="FunFam" id="3.50.7.10:FF:000010">
    <property type="entry name" value="T-complex protein 1 subunit delta"/>
    <property type="match status" value="1"/>
</dbReference>
<feature type="region of interest" description="Disordered" evidence="11">
    <location>
        <begin position="1882"/>
        <end position="1974"/>
    </location>
</feature>
<feature type="region of interest" description="Disordered" evidence="11">
    <location>
        <begin position="688"/>
        <end position="721"/>
    </location>
</feature>
<dbReference type="PANTHER" id="PTHR11353">
    <property type="entry name" value="CHAPERONIN"/>
    <property type="match status" value="1"/>
</dbReference>
<reference evidence="12" key="1">
    <citation type="submission" date="2023-08" db="EMBL/GenBank/DDBJ databases">
        <authorList>
            <person name="Chen Y."/>
            <person name="Shah S."/>
            <person name="Dougan E. K."/>
            <person name="Thang M."/>
            <person name="Chan C."/>
        </authorList>
    </citation>
    <scope>NUCLEOTIDE SEQUENCE</scope>
</reference>
<dbReference type="InterPro" id="IPR002423">
    <property type="entry name" value="Cpn60/GroEL/TCP-1"/>
</dbReference>
<evidence type="ECO:0000256" key="10">
    <source>
        <dbReference type="RuleBase" id="RU004192"/>
    </source>
</evidence>
<dbReference type="InterPro" id="IPR054827">
    <property type="entry name" value="thermosome_alpha"/>
</dbReference>
<dbReference type="GO" id="GO:0005737">
    <property type="term" value="C:cytoplasm"/>
    <property type="evidence" value="ECO:0007669"/>
    <property type="project" value="UniProtKB-SubCell"/>
</dbReference>
<evidence type="ECO:0000313" key="13">
    <source>
        <dbReference type="Proteomes" id="UP001178507"/>
    </source>
</evidence>
<dbReference type="PROSITE" id="PS00751">
    <property type="entry name" value="TCP1_2"/>
    <property type="match status" value="1"/>
</dbReference>
<dbReference type="InterPro" id="IPR017998">
    <property type="entry name" value="Chaperone_TCP-1"/>
</dbReference>
<feature type="compositionally biased region" description="Low complexity" evidence="11">
    <location>
        <begin position="1882"/>
        <end position="1895"/>
    </location>
</feature>
<dbReference type="GO" id="GO:0140662">
    <property type="term" value="F:ATP-dependent protein folding chaperone"/>
    <property type="evidence" value="ECO:0007669"/>
    <property type="project" value="InterPro"/>
</dbReference>
<dbReference type="GO" id="GO:0051082">
    <property type="term" value="F:unfolded protein binding"/>
    <property type="evidence" value="ECO:0007669"/>
    <property type="project" value="InterPro"/>
</dbReference>
<dbReference type="SUPFAM" id="SSF54849">
    <property type="entry name" value="GroEL-intermediate domain like"/>
    <property type="match status" value="1"/>
</dbReference>
<dbReference type="Gene3D" id="3.50.7.10">
    <property type="entry name" value="GroEL"/>
    <property type="match status" value="1"/>
</dbReference>
<comment type="similarity">
    <text evidence="2 9">Belongs to the TCP-1 chaperonin family.</text>
</comment>
<dbReference type="InterPro" id="IPR027413">
    <property type="entry name" value="GROEL-like_equatorial_sf"/>
</dbReference>
<dbReference type="InterPro" id="IPR002194">
    <property type="entry name" value="Chaperonin_TCP-1_CS"/>
</dbReference>
<name>A0AA36MI95_9DINO</name>
<evidence type="ECO:0000256" key="1">
    <source>
        <dbReference type="ARBA" id="ARBA00004496"/>
    </source>
</evidence>
<proteinExistence type="inferred from homology"/>
<dbReference type="Pfam" id="PF02515">
    <property type="entry name" value="CoA_transf_3"/>
    <property type="match status" value="1"/>
</dbReference>
<evidence type="ECO:0000256" key="8">
    <source>
        <dbReference type="ARBA" id="ARBA00023186"/>
    </source>
</evidence>
<sequence length="2124" mass="230541">MLLAEEWPLDVPVWEFLHGFAKKHGELHEKVKAVIPYAKGEGHGVKNWHLLCGGLQNLSSLPRRGTAHVAFLNPFVRASFPLAPFRGDVEMVIMKVAGGEWSGVLDVFPLACDLTAGAVFFFGADGAYLNGTTLAAMGCVMLCALMYPGGELKSQGKATADKSNCGRVSAIFSHSVALAEGTLAESQFEQSSCADITATLPDSDSQCDCEPCECEQAEQASACVSDSESLQSLSEQAVAEIGNMDSQRAGNDTCVETDVGDNELSLPFAQPCAVTISQPSAASQPPPPSADIRQKTIAGNVYRCDFVAQVVWCNDIFMFKDSATRTLRRDRDGFEGEPLARSLMSVELEPWKELQIHGKAELRLQSIAEMRVATRQRILQHIGMHGWNRPGCGWSNQIFDLQGLYCGRYCLKTSHPELKKVLVTTDECQDKFVEWLHAQAQHGQEAVRPDVCEKTLTKICLATHIANKVLVPAKVAPEKVQEWLRVAVFENKFDFFFDAALAEFSSEASEGFQMSQFAGWAADKFPSIKQVLAQAAAGDSTSDVCMVGSDGAQMSELQEKQKQIAVESFAVDLSQDMRIYERLREGHADKRARWEADKVSHEKKKHKVDWAAATDYCSKFAKICQIKAAKDRVQSVAQDVLAQSDAFFRERAGQEGESASAVAKLFVLDLRSLGAAKKSSLDVGIERHRRAKRGASGEAKPLTEDDDEEEDEEEEEEGGLPMVGTAAEVCLTAMEKRQMLCGNEREVRRLLEDSLMVPKKHCMMGFVCQCDNLLHGRTTRELQVAIPVMEDKHNYWEKSVLLKGGLQDVPATPYCIRVWPAAAATARANQVCERVPQQKANETQRVQLGERAVEALFASILESLPPEIRWVRICVLFVSPDWASGAMKAVISRHRRGLHLPRVTFFMADTREHAIAVSRIYAIQTVANALREGSLQISGLNRLPESPPEWQGKEPSNEQAQVLLEETRLQLKRCTLSECGKLILKQIPDVLEVEKVKEEKQKAEKFAESWGAMIASSEEQPPSAPDNELTAEAFGQKFVTQERCQQPRGHALVWAKDRSVEGAQPQLWLENPTDKVIKIEAGAELFGFGCMKLEGGSPSVEGHRALKLACTKKWEVTSAAASTCKVAFEKPGTSGFRCKTLMQIFKDLGINVSATLRPDFLLWNHRTVVAAARSASFSTLAPMCSMATAPEMPLTKAGMVLLPKLAAESVPTPVSSLAVAGFVEVVQVLHADAAGVAAAMATEAQVTISEQMAVSLDAGMRWGTAVHYARILQKLPATNSAVNTTEAGAYTAKPVRKYIADSGMHGSWQTVENLKTGGDVTRGWRLRNDGDTSSYFACCNQGKRSLAVDATLPSGRDLCRRLAEASDVVPAPDLAGAMSQSCHPDGTNVGWNSKGAERQDVRLTNILAAKAVADTVRTSLGPKGMDKMIQEPKGEVLISNDGATILSKLKLQHPTAKMMAELSKAQDIEAGDGTTSVVVIAGALLGAAEQLLKKGIHPQTITEAFLQAAVKAEEILEAVAQPVDLADREHLLQAAVTSLNSKVVSQESETLAPIAVDAVLKVTDPKTATNVDLNDIRLVKKLGATTDDTELIDGLVLTQRVSRSAGGPARVQDAKIGLIQFCLSAPKTDMESNIQVRDYAQMDRLLREERTLLAKMVKQIAKTGCNVLLVQKSILRDAVTDLSLDFCAKAKIMVVKDIERDDIEFISKILGVEAAATLDTFSAEKLAKADLVMEEKLGSELGSIVRFTGLKGSTGGCVSVLVRASNQMLLDETERSIHDALCVVRSLVKKKALIAGGAAPEMEITQKLDSWARSVGGIFQVCIQHYAEALELVPYTLAENAGMQPVEIVTQLRAAHAKGEKYAGINVKTRTVDPALAPQIPFQQPQQQQQTPAPADTAGSSNAPLGYALVQTGAPNPTAMPARPPVAQQAMPQRQAPPPMAPGGGGGDPPGPMPLATLPLDYSNGPESYGLAAGGDTAAPNDEVLVGLPEHFPQHVSGTPRDWDDALRMSLATMAHNHMAGNAQETRLILSALMAITLNRLDSMLAHDGQSVNYTDARQRRRPSSQAKGCGFLLHCLLFPPGFQFALPSASQRRAASATCSRRTWCSRCWFPPAPSPWPQRQFV</sequence>
<dbReference type="InterPro" id="IPR027410">
    <property type="entry name" value="TCP-1-like_intermed_sf"/>
</dbReference>
<dbReference type="Gene3D" id="1.10.560.10">
    <property type="entry name" value="GroEL-like equatorial domain"/>
    <property type="match status" value="1"/>
</dbReference>
<dbReference type="PROSITE" id="PS00995">
    <property type="entry name" value="TCP1_3"/>
    <property type="match status" value="1"/>
</dbReference>
<dbReference type="Gene3D" id="3.40.50.10540">
    <property type="entry name" value="Crotonobetainyl-coa:carnitine coa-transferase, domain 1"/>
    <property type="match status" value="1"/>
</dbReference>
<dbReference type="NCBIfam" id="NF041082">
    <property type="entry name" value="thermosome_alpha"/>
    <property type="match status" value="1"/>
</dbReference>
<keyword evidence="8 9" id="KW-0143">Chaperone</keyword>
<feature type="compositionally biased region" description="Acidic residues" evidence="11">
    <location>
        <begin position="704"/>
        <end position="718"/>
    </location>
</feature>
<keyword evidence="5" id="KW-0963">Cytoplasm</keyword>
<evidence type="ECO:0000256" key="4">
    <source>
        <dbReference type="ARBA" id="ARBA00016107"/>
    </source>
</evidence>
<dbReference type="NCBIfam" id="TIGR02342">
    <property type="entry name" value="chap_CCT_delta"/>
    <property type="match status" value="1"/>
</dbReference>
<comment type="subcellular location">
    <subcellularLocation>
        <location evidence="1">Cytoplasm</location>
    </subcellularLocation>
</comment>
<dbReference type="InterPro" id="IPR003673">
    <property type="entry name" value="CoA-Trfase_fam_III"/>
</dbReference>
<dbReference type="InterPro" id="IPR053374">
    <property type="entry name" value="TCP-1_chaperonin"/>
</dbReference>
<gene>
    <name evidence="12" type="ORF">EVOR1521_LOCUS2664</name>
</gene>
<comment type="caution">
    <text evidence="12">The sequence shown here is derived from an EMBL/GenBank/DDBJ whole genome shotgun (WGS) entry which is preliminary data.</text>
</comment>
<evidence type="ECO:0000256" key="6">
    <source>
        <dbReference type="ARBA" id="ARBA00022741"/>
    </source>
</evidence>
<keyword evidence="13" id="KW-1185">Reference proteome</keyword>
<dbReference type="GO" id="GO:0016887">
    <property type="term" value="F:ATP hydrolysis activity"/>
    <property type="evidence" value="ECO:0007669"/>
    <property type="project" value="InterPro"/>
</dbReference>
<keyword evidence="6 9" id="KW-0547">Nucleotide-binding</keyword>
<dbReference type="Gene3D" id="3.30.260.10">
    <property type="entry name" value="TCP-1-like chaperonin intermediate domain"/>
    <property type="match status" value="1"/>
</dbReference>
<protein>
    <recommendedName>
        <fullName evidence="4 10">T-complex protein 1 subunit delta</fullName>
    </recommendedName>
</protein>
<evidence type="ECO:0000256" key="7">
    <source>
        <dbReference type="ARBA" id="ARBA00022840"/>
    </source>
</evidence>
<evidence type="ECO:0000256" key="11">
    <source>
        <dbReference type="SAM" id="MobiDB-lite"/>
    </source>
</evidence>
<dbReference type="CDD" id="cd03338">
    <property type="entry name" value="TCP1_delta"/>
    <property type="match status" value="1"/>
</dbReference>
<dbReference type="SUPFAM" id="SSF52029">
    <property type="entry name" value="GroEL apical domain-like"/>
    <property type="match status" value="1"/>
</dbReference>
<dbReference type="Pfam" id="PF00118">
    <property type="entry name" value="Cpn60_TCP1"/>
    <property type="match status" value="1"/>
</dbReference>
<dbReference type="SUPFAM" id="SSF48592">
    <property type="entry name" value="GroEL equatorial domain-like"/>
    <property type="match status" value="1"/>
</dbReference>
<evidence type="ECO:0000313" key="12">
    <source>
        <dbReference type="EMBL" id="CAJ1372631.1"/>
    </source>
</evidence>
<evidence type="ECO:0000256" key="9">
    <source>
        <dbReference type="RuleBase" id="RU004187"/>
    </source>
</evidence>
<accession>A0AA36MI95</accession>
<dbReference type="EMBL" id="CAUJNA010000147">
    <property type="protein sequence ID" value="CAJ1372631.1"/>
    <property type="molecule type" value="Genomic_DNA"/>
</dbReference>
<dbReference type="GO" id="GO:0005524">
    <property type="term" value="F:ATP binding"/>
    <property type="evidence" value="ECO:0007669"/>
    <property type="project" value="UniProtKB-KW"/>
</dbReference>
<evidence type="ECO:0000256" key="5">
    <source>
        <dbReference type="ARBA" id="ARBA00022490"/>
    </source>
</evidence>
<dbReference type="NCBIfam" id="NF041083">
    <property type="entry name" value="thermosome_beta"/>
    <property type="match status" value="1"/>
</dbReference>
<evidence type="ECO:0000256" key="2">
    <source>
        <dbReference type="ARBA" id="ARBA00008020"/>
    </source>
</evidence>